<proteinExistence type="predicted"/>
<dbReference type="SUPFAM" id="SSF51658">
    <property type="entry name" value="Xylose isomerase-like"/>
    <property type="match status" value="1"/>
</dbReference>
<dbReference type="AlphaFoldDB" id="A0A382RYQ6"/>
<feature type="non-terminal residue" evidence="2">
    <location>
        <position position="1"/>
    </location>
</feature>
<protein>
    <recommendedName>
        <fullName evidence="1">Xylose isomerase-like TIM barrel domain-containing protein</fullName>
    </recommendedName>
</protein>
<feature type="non-terminal residue" evidence="2">
    <location>
        <position position="317"/>
    </location>
</feature>
<dbReference type="EMBL" id="UINC01124555">
    <property type="protein sequence ID" value="SVD01781.1"/>
    <property type="molecule type" value="Genomic_DNA"/>
</dbReference>
<dbReference type="Gene3D" id="3.20.20.150">
    <property type="entry name" value="Divalent-metal-dependent TIM barrel enzymes"/>
    <property type="match status" value="1"/>
</dbReference>
<feature type="domain" description="Xylose isomerase-like TIM barrel" evidence="1">
    <location>
        <begin position="94"/>
        <end position="306"/>
    </location>
</feature>
<dbReference type="PANTHER" id="PTHR12110">
    <property type="entry name" value="HYDROXYPYRUVATE ISOMERASE"/>
    <property type="match status" value="1"/>
</dbReference>
<evidence type="ECO:0000259" key="1">
    <source>
        <dbReference type="Pfam" id="PF01261"/>
    </source>
</evidence>
<name>A0A382RYQ6_9ZZZZ</name>
<organism evidence="2">
    <name type="scientific">marine metagenome</name>
    <dbReference type="NCBI Taxonomy" id="408172"/>
    <lineage>
        <taxon>unclassified sequences</taxon>
        <taxon>metagenomes</taxon>
        <taxon>ecological metagenomes</taxon>
    </lineage>
</organism>
<dbReference type="InterPro" id="IPR013022">
    <property type="entry name" value="Xyl_isomerase-like_TIM-brl"/>
</dbReference>
<sequence>IVRTNWRRGCQDGSMKLAIRSTLVLEIRKPVFLNLDRDLTTKCTIRPNNLLRQTTPHHIGGSSMYLSCCIWALSDGNPLRVKKLYDIGFRHIDIRAIDFQDKTEKPELPVSCVGLSFGIPDEYSLDNHDSERSMASGVYLLKALEHAVWADAGYAYIVPEFDSDPGALSRFAGHLLHLADRASEYDIKVCIEHFPGRSLPTVAETLAFIQDLSHPNLYLLLDTGHAQISGEDPSEAIIRAGDRLGYVHFDDNDGVDDLHLGLCDGILTDEVIRTTLNTLHKIGYGGGVSLELKGTLPDPVGAIKKSRDIVLAASNNT</sequence>
<accession>A0A382RYQ6</accession>
<reference evidence="2" key="1">
    <citation type="submission" date="2018-05" db="EMBL/GenBank/DDBJ databases">
        <authorList>
            <person name="Lanie J.A."/>
            <person name="Ng W.-L."/>
            <person name="Kazmierczak K.M."/>
            <person name="Andrzejewski T.M."/>
            <person name="Davidsen T.M."/>
            <person name="Wayne K.J."/>
            <person name="Tettelin H."/>
            <person name="Glass J.I."/>
            <person name="Rusch D."/>
            <person name="Podicherti R."/>
            <person name="Tsui H.-C.T."/>
            <person name="Winkler M.E."/>
        </authorList>
    </citation>
    <scope>NUCLEOTIDE SEQUENCE</scope>
</reference>
<gene>
    <name evidence="2" type="ORF">METZ01_LOCUS354635</name>
</gene>
<evidence type="ECO:0000313" key="2">
    <source>
        <dbReference type="EMBL" id="SVD01781.1"/>
    </source>
</evidence>
<dbReference type="InterPro" id="IPR036237">
    <property type="entry name" value="Xyl_isomerase-like_sf"/>
</dbReference>
<dbReference type="Pfam" id="PF01261">
    <property type="entry name" value="AP_endonuc_2"/>
    <property type="match status" value="1"/>
</dbReference>
<dbReference type="InterPro" id="IPR050312">
    <property type="entry name" value="IolE/XylAMocC-like"/>
</dbReference>